<dbReference type="InterPro" id="IPR009057">
    <property type="entry name" value="Homeodomain-like_sf"/>
</dbReference>
<dbReference type="InterPro" id="IPR000949">
    <property type="entry name" value="ELM2_dom"/>
</dbReference>
<feature type="region of interest" description="Disordered" evidence="6">
    <location>
        <begin position="136"/>
        <end position="193"/>
    </location>
</feature>
<dbReference type="Pfam" id="PF01448">
    <property type="entry name" value="ELM2"/>
    <property type="match status" value="1"/>
</dbReference>
<dbReference type="GO" id="GO:0006357">
    <property type="term" value="P:regulation of transcription by RNA polymerase II"/>
    <property type="evidence" value="ECO:0007669"/>
    <property type="project" value="TreeGrafter"/>
</dbReference>
<dbReference type="InterPro" id="IPR036236">
    <property type="entry name" value="Znf_C2H2_sf"/>
</dbReference>
<feature type="compositionally biased region" description="Polar residues" evidence="6">
    <location>
        <begin position="627"/>
        <end position="636"/>
    </location>
</feature>
<evidence type="ECO:0000256" key="4">
    <source>
        <dbReference type="ARBA" id="ARBA00023242"/>
    </source>
</evidence>
<feature type="domain" description="SANT" evidence="9">
    <location>
        <begin position="881"/>
        <end position="932"/>
    </location>
</feature>
<gene>
    <name evidence="10" type="ORF">OKA104_LOCUS13612</name>
</gene>
<reference evidence="10" key="1">
    <citation type="submission" date="2021-02" db="EMBL/GenBank/DDBJ databases">
        <authorList>
            <person name="Nowell W R."/>
        </authorList>
    </citation>
    <scope>NUCLEOTIDE SEQUENCE</scope>
</reference>
<dbReference type="SMART" id="SM00717">
    <property type="entry name" value="SANT"/>
    <property type="match status" value="1"/>
</dbReference>
<comment type="subcellular location">
    <subcellularLocation>
        <location evidence="1">Nucleus</location>
    </subcellularLocation>
</comment>
<organism evidence="10 11">
    <name type="scientific">Adineta steineri</name>
    <dbReference type="NCBI Taxonomy" id="433720"/>
    <lineage>
        <taxon>Eukaryota</taxon>
        <taxon>Metazoa</taxon>
        <taxon>Spiralia</taxon>
        <taxon>Gnathifera</taxon>
        <taxon>Rotifera</taxon>
        <taxon>Eurotatoria</taxon>
        <taxon>Bdelloidea</taxon>
        <taxon>Adinetida</taxon>
        <taxon>Adinetidae</taxon>
        <taxon>Adineta</taxon>
    </lineage>
</organism>
<evidence type="ECO:0000259" key="7">
    <source>
        <dbReference type="PROSITE" id="PS50157"/>
    </source>
</evidence>
<dbReference type="GO" id="GO:0005667">
    <property type="term" value="C:transcription regulator complex"/>
    <property type="evidence" value="ECO:0007669"/>
    <property type="project" value="TreeGrafter"/>
</dbReference>
<feature type="compositionally biased region" description="Polar residues" evidence="6">
    <location>
        <begin position="144"/>
        <end position="154"/>
    </location>
</feature>
<feature type="region of interest" description="Disordered" evidence="6">
    <location>
        <begin position="380"/>
        <end position="402"/>
    </location>
</feature>
<feature type="domain" description="C2H2-type" evidence="7">
    <location>
        <begin position="993"/>
        <end position="1022"/>
    </location>
</feature>
<dbReference type="InterPro" id="IPR017884">
    <property type="entry name" value="SANT_dom"/>
</dbReference>
<feature type="region of interest" description="Disordered" evidence="6">
    <location>
        <begin position="613"/>
        <end position="711"/>
    </location>
</feature>
<feature type="compositionally biased region" description="Polar residues" evidence="6">
    <location>
        <begin position="663"/>
        <end position="703"/>
    </location>
</feature>
<dbReference type="InterPro" id="IPR013087">
    <property type="entry name" value="Znf_C2H2_type"/>
</dbReference>
<dbReference type="EMBL" id="CAJOAY010000692">
    <property type="protein sequence ID" value="CAF3717270.1"/>
    <property type="molecule type" value="Genomic_DNA"/>
</dbReference>
<evidence type="ECO:0000313" key="10">
    <source>
        <dbReference type="EMBL" id="CAF3717270.1"/>
    </source>
</evidence>
<sequence>MLTHEEEKPHKCRVPDCNRTYCDARSLKRHIENAHQNILAAIHEGGHEEYRNFLPDTAFVKTKDLSSDFSIDSIDSNSPRSSSLDNDQLFHMNQQIRSTNGHKLIPTYTFDEEKSVECHICKKSFKNGAALNGHMRLHGGFNDKQPSPTSTDNSTQKKKRIISSVNNERRPSKRKRPNSPSTSNDSNQRPILQRSMPIKNEEDDFIMISPTPSSSSSSSNMNHYQQTMYPTLPPCSDVLQHRFYDRTYPSRTRSISSSVIQTQTNPLLHHTIKNPMSVQPMPSISKQNRKHIPLPSHLYDRNNNHHYGFDIRANEESIHSRMNMPQNPHNSLNIPGGIIRFEHLANPQIFPNVTTMQPHDEKMRKTLSADESLKHYHYDRQNNNFSPSKHSQPYTYCRSTSNQHHPSNFSQFPVSSHAPSTLNPNIFHQILRHTNDIINKEFYLSRNEHLNQPHSTLDESIRYTPSTSPYTTYLYHSPSPHIVHSPGDKLNPTSSVINTPVTSPYSNINTNHCSPSSSTDMCNNNNNNISNNGSIINSMQPSPNTNSNLSHAALKKRILNALKQEAHDEQQNNQIMQDFSPIVEQNMDQDKQQQQQQLNIENSLDDSTSQLTLKVVPDTDSPILDTTKPQQTSGFLITTPSSTTTSNSSTSSSSSNIHFNYENLPQPNPSRVLSDTNTNNSSFQWPSQVSQFRRQQSLNMPSQTPNPLPTTPYTPPPMLSPFRKGPGLYYHVFSHTPAATQQTTTTVPTPGLPFTPVPDEISGPKINIGEKYQAAIPKLQTKIDIDGDDDEDEVVEHAELLFSPSQLVYLDETSLEKYEQLSRTNPLLFSPRHSPTLYPIELVYMLLHEYNGDLQRTLAALLNGTAQDIKQCRPLHRYHFLECDTWTKEEIDAFTKAMETSEKNFLLVSRAVGTKTVKQCIEFHYMPKVNLTSRESSTNSLTAKRKRLQMIKTKQQQPQKQIFDDETSSSFTEFRLDDDGMITNSDNLSIAHFSCDIDNCLQTFPSERAYRAHRNDHRRKRNNLTSSTNIKRNRNLDLNK</sequence>
<evidence type="ECO:0000259" key="8">
    <source>
        <dbReference type="PROSITE" id="PS51156"/>
    </source>
</evidence>
<evidence type="ECO:0000256" key="1">
    <source>
        <dbReference type="ARBA" id="ARBA00004123"/>
    </source>
</evidence>
<evidence type="ECO:0000256" key="2">
    <source>
        <dbReference type="ARBA" id="ARBA00023015"/>
    </source>
</evidence>
<dbReference type="GO" id="GO:0008270">
    <property type="term" value="F:zinc ion binding"/>
    <property type="evidence" value="ECO:0007669"/>
    <property type="project" value="UniProtKB-KW"/>
</dbReference>
<keyword evidence="2" id="KW-0805">Transcription regulation</keyword>
<dbReference type="Gene3D" id="3.30.160.60">
    <property type="entry name" value="Classic Zinc Finger"/>
    <property type="match status" value="2"/>
</dbReference>
<dbReference type="SMART" id="SM00355">
    <property type="entry name" value="ZnF_C2H2"/>
    <property type="match status" value="3"/>
</dbReference>
<dbReference type="PANTHER" id="PTHR16089:SF40">
    <property type="entry name" value="SUPPRESSOR OF ACTIVATED EGL-4 PROTEIN 1"/>
    <property type="match status" value="1"/>
</dbReference>
<dbReference type="GO" id="GO:0003714">
    <property type="term" value="F:transcription corepressor activity"/>
    <property type="evidence" value="ECO:0007669"/>
    <property type="project" value="TreeGrafter"/>
</dbReference>
<dbReference type="Proteomes" id="UP000663881">
    <property type="component" value="Unassembled WGS sequence"/>
</dbReference>
<keyword evidence="5" id="KW-0479">Metal-binding</keyword>
<keyword evidence="3" id="KW-0804">Transcription</keyword>
<dbReference type="PROSITE" id="PS50157">
    <property type="entry name" value="ZINC_FINGER_C2H2_2"/>
    <property type="match status" value="3"/>
</dbReference>
<dbReference type="PROSITE" id="PS00028">
    <property type="entry name" value="ZINC_FINGER_C2H2_1"/>
    <property type="match status" value="3"/>
</dbReference>
<dbReference type="SUPFAM" id="SSF46689">
    <property type="entry name" value="Homeodomain-like"/>
    <property type="match status" value="1"/>
</dbReference>
<dbReference type="PROSITE" id="PS51293">
    <property type="entry name" value="SANT"/>
    <property type="match status" value="1"/>
</dbReference>
<evidence type="ECO:0000259" key="9">
    <source>
        <dbReference type="PROSITE" id="PS51293"/>
    </source>
</evidence>
<dbReference type="PROSITE" id="PS51156">
    <property type="entry name" value="ELM2"/>
    <property type="match status" value="1"/>
</dbReference>
<feature type="compositionally biased region" description="Basic residues" evidence="6">
    <location>
        <begin position="1012"/>
        <end position="1022"/>
    </location>
</feature>
<dbReference type="InterPro" id="IPR001005">
    <property type="entry name" value="SANT/Myb"/>
</dbReference>
<feature type="domain" description="C2H2-type" evidence="7">
    <location>
        <begin position="116"/>
        <end position="143"/>
    </location>
</feature>
<protein>
    <submittedName>
        <fullName evidence="10">Uncharacterized protein</fullName>
    </submittedName>
</protein>
<dbReference type="PANTHER" id="PTHR16089">
    <property type="entry name" value="REST COREPRESSOR COREST PROTEIN-RELATED"/>
    <property type="match status" value="1"/>
</dbReference>
<feature type="compositionally biased region" description="Low complexity" evidence="6">
    <location>
        <begin position="638"/>
        <end position="656"/>
    </location>
</feature>
<feature type="compositionally biased region" description="Polar residues" evidence="6">
    <location>
        <begin position="381"/>
        <end position="402"/>
    </location>
</feature>
<comment type="caution">
    <text evidence="10">The sequence shown here is derived from an EMBL/GenBank/DDBJ whole genome shotgun (WGS) entry which is preliminary data.</text>
</comment>
<dbReference type="GO" id="GO:0000118">
    <property type="term" value="C:histone deacetylase complex"/>
    <property type="evidence" value="ECO:0007669"/>
    <property type="project" value="TreeGrafter"/>
</dbReference>
<keyword evidence="5" id="KW-0862">Zinc</keyword>
<proteinExistence type="predicted"/>
<dbReference type="InterPro" id="IPR051066">
    <property type="entry name" value="Trans_reg/Corepressor"/>
</dbReference>
<evidence type="ECO:0000256" key="6">
    <source>
        <dbReference type="SAM" id="MobiDB-lite"/>
    </source>
</evidence>
<evidence type="ECO:0000313" key="11">
    <source>
        <dbReference type="Proteomes" id="UP000663881"/>
    </source>
</evidence>
<evidence type="ECO:0000256" key="3">
    <source>
        <dbReference type="ARBA" id="ARBA00023163"/>
    </source>
</evidence>
<feature type="compositionally biased region" description="Polar residues" evidence="6">
    <location>
        <begin position="1023"/>
        <end position="1033"/>
    </location>
</feature>
<feature type="region of interest" description="Disordered" evidence="6">
    <location>
        <begin position="1012"/>
        <end position="1040"/>
    </location>
</feature>
<name>A0A818VXS7_9BILA</name>
<dbReference type="SUPFAM" id="SSF57667">
    <property type="entry name" value="beta-beta-alpha zinc fingers"/>
    <property type="match status" value="2"/>
</dbReference>
<accession>A0A818VXS7</accession>
<feature type="domain" description="ELM2" evidence="8">
    <location>
        <begin position="764"/>
        <end position="865"/>
    </location>
</feature>
<dbReference type="AlphaFoldDB" id="A0A818VXS7"/>
<dbReference type="Pfam" id="PF00096">
    <property type="entry name" value="zf-C2H2"/>
    <property type="match status" value="1"/>
</dbReference>
<feature type="domain" description="C2H2-type" evidence="7">
    <location>
        <begin position="10"/>
        <end position="35"/>
    </location>
</feature>
<evidence type="ECO:0000256" key="5">
    <source>
        <dbReference type="PROSITE-ProRule" id="PRU00042"/>
    </source>
</evidence>
<keyword evidence="5" id="KW-0863">Zinc-finger</keyword>
<dbReference type="SMART" id="SM01189">
    <property type="entry name" value="ELM2"/>
    <property type="match status" value="1"/>
</dbReference>
<keyword evidence="4" id="KW-0539">Nucleus</keyword>
<dbReference type="Gene3D" id="1.10.10.60">
    <property type="entry name" value="Homeodomain-like"/>
    <property type="match status" value="1"/>
</dbReference>